<evidence type="ECO:0000256" key="4">
    <source>
        <dbReference type="ARBA" id="ARBA00022777"/>
    </source>
</evidence>
<keyword evidence="7" id="KW-0479">Metal-binding</keyword>
<dbReference type="InterPro" id="IPR000623">
    <property type="entry name" value="Shikimate_kinase/TSH1"/>
</dbReference>
<dbReference type="UniPathway" id="UPA00053">
    <property type="reaction ID" value="UER00088"/>
</dbReference>
<dbReference type="GO" id="GO:0004765">
    <property type="term" value="F:shikimate kinase activity"/>
    <property type="evidence" value="ECO:0007669"/>
    <property type="project" value="UniProtKB-UniRule"/>
</dbReference>
<comment type="caution">
    <text evidence="8">The sequence shown here is derived from an EMBL/GenBank/DDBJ whole genome shotgun (WGS) entry which is preliminary data.</text>
</comment>
<dbReference type="Pfam" id="PF01202">
    <property type="entry name" value="SKI"/>
    <property type="match status" value="1"/>
</dbReference>
<dbReference type="eggNOG" id="COG0703">
    <property type="taxonomic scope" value="Bacteria"/>
</dbReference>
<comment type="similarity">
    <text evidence="7">Belongs to the shikimate kinase family.</text>
</comment>
<dbReference type="HAMAP" id="MF_00109">
    <property type="entry name" value="Shikimate_kinase"/>
    <property type="match status" value="1"/>
</dbReference>
<dbReference type="PANTHER" id="PTHR21087">
    <property type="entry name" value="SHIKIMATE KINASE"/>
    <property type="match status" value="1"/>
</dbReference>
<dbReference type="GO" id="GO:0009423">
    <property type="term" value="P:chorismate biosynthetic process"/>
    <property type="evidence" value="ECO:0007669"/>
    <property type="project" value="UniProtKB-UniRule"/>
</dbReference>
<feature type="binding site" evidence="7">
    <location>
        <position position="140"/>
    </location>
    <ligand>
        <name>substrate</name>
    </ligand>
</feature>
<evidence type="ECO:0000313" key="8">
    <source>
        <dbReference type="EMBL" id="GAL84145.1"/>
    </source>
</evidence>
<comment type="cofactor">
    <cofactor evidence="7">
        <name>Mg(2+)</name>
        <dbReference type="ChEBI" id="CHEBI:18420"/>
    </cofactor>
    <text evidence="7">Binds 1 Mg(2+) ion per subunit.</text>
</comment>
<reference evidence="8 9" key="1">
    <citation type="submission" date="2014-09" db="EMBL/GenBank/DDBJ databases">
        <title>Sporocytophaga myxococcoides PG-01 genome sequencing.</title>
        <authorList>
            <person name="Liu L."/>
            <person name="Gao P.J."/>
            <person name="Chen G.J."/>
            <person name="Wang L.S."/>
        </authorList>
    </citation>
    <scope>NUCLEOTIDE SEQUENCE [LARGE SCALE GENOMIC DNA]</scope>
    <source>
        <strain evidence="8 9">PG-01</strain>
    </source>
</reference>
<feature type="binding site" evidence="7">
    <location>
        <position position="118"/>
    </location>
    <ligand>
        <name>ATP</name>
        <dbReference type="ChEBI" id="CHEBI:30616"/>
    </ligand>
</feature>
<evidence type="ECO:0000256" key="2">
    <source>
        <dbReference type="ARBA" id="ARBA00022679"/>
    </source>
</evidence>
<comment type="subunit">
    <text evidence="7">Monomer.</text>
</comment>
<dbReference type="STRING" id="153721.MYP_1373"/>
<evidence type="ECO:0000256" key="1">
    <source>
        <dbReference type="ARBA" id="ARBA00022605"/>
    </source>
</evidence>
<evidence type="ECO:0000256" key="7">
    <source>
        <dbReference type="HAMAP-Rule" id="MF_00109"/>
    </source>
</evidence>
<comment type="subcellular location">
    <subcellularLocation>
        <location evidence="7">Cytoplasm</location>
    </subcellularLocation>
</comment>
<evidence type="ECO:0000256" key="3">
    <source>
        <dbReference type="ARBA" id="ARBA00022741"/>
    </source>
</evidence>
<comment type="caution">
    <text evidence="7">Lacks conserved residue(s) required for the propagation of feature annotation.</text>
</comment>
<keyword evidence="7" id="KW-0963">Cytoplasm</keyword>
<dbReference type="GO" id="GO:0000287">
    <property type="term" value="F:magnesium ion binding"/>
    <property type="evidence" value="ECO:0007669"/>
    <property type="project" value="UniProtKB-UniRule"/>
</dbReference>
<dbReference type="EMBL" id="BBLT01000002">
    <property type="protein sequence ID" value="GAL84145.1"/>
    <property type="molecule type" value="Genomic_DNA"/>
</dbReference>
<sequence>MKLFLIGLPGSGKSTLGVKLAELLNFDFLDTDASIVKTEGLTINEIFHQFGEEYFRRLEESTLKQLNHLDNIVISTGGGLPCFYDNMNLIKSMGFSIYLNVSPELITERLYAVNDQSRPMVKGKSKEDMLAFLIQKSAERTDFYKRANLEISAGISPEEVIELLKEKKIIF</sequence>
<dbReference type="GO" id="GO:0005829">
    <property type="term" value="C:cytosol"/>
    <property type="evidence" value="ECO:0007669"/>
    <property type="project" value="TreeGrafter"/>
</dbReference>
<feature type="binding site" evidence="7">
    <location>
        <position position="32"/>
    </location>
    <ligand>
        <name>substrate</name>
    </ligand>
</feature>
<dbReference type="AlphaFoldDB" id="A0A098LB50"/>
<feature type="binding site" evidence="7">
    <location>
        <position position="56"/>
    </location>
    <ligand>
        <name>substrate</name>
    </ligand>
</feature>
<dbReference type="InterPro" id="IPR031322">
    <property type="entry name" value="Shikimate/glucono_kinase"/>
</dbReference>
<keyword evidence="9" id="KW-1185">Reference proteome</keyword>
<gene>
    <name evidence="7" type="primary">aroK</name>
    <name evidence="8" type="ORF">MYP_1373</name>
</gene>
<dbReference type="Proteomes" id="UP000030185">
    <property type="component" value="Unassembled WGS sequence"/>
</dbReference>
<evidence type="ECO:0000256" key="5">
    <source>
        <dbReference type="ARBA" id="ARBA00022840"/>
    </source>
</evidence>
<feature type="binding site" evidence="7">
    <location>
        <begin position="10"/>
        <end position="15"/>
    </location>
    <ligand>
        <name>ATP</name>
        <dbReference type="ChEBI" id="CHEBI:30616"/>
    </ligand>
</feature>
<evidence type="ECO:0000256" key="6">
    <source>
        <dbReference type="ARBA" id="ARBA00023141"/>
    </source>
</evidence>
<dbReference type="GO" id="GO:0009073">
    <property type="term" value="P:aromatic amino acid family biosynthetic process"/>
    <property type="evidence" value="ECO:0007669"/>
    <property type="project" value="UniProtKB-KW"/>
</dbReference>
<evidence type="ECO:0000313" key="9">
    <source>
        <dbReference type="Proteomes" id="UP000030185"/>
    </source>
</evidence>
<dbReference type="PANTHER" id="PTHR21087:SF16">
    <property type="entry name" value="SHIKIMATE KINASE 1, CHLOROPLASTIC"/>
    <property type="match status" value="1"/>
</dbReference>
<name>A0A098LB50_9BACT</name>
<comment type="pathway">
    <text evidence="7">Metabolic intermediate biosynthesis; chorismate biosynthesis; chorismate from D-erythrose 4-phosphate and phosphoenolpyruvate: step 5/7.</text>
</comment>
<feature type="binding site" evidence="7">
    <location>
        <position position="14"/>
    </location>
    <ligand>
        <name>Mg(2+)</name>
        <dbReference type="ChEBI" id="CHEBI:18420"/>
    </ligand>
</feature>
<proteinExistence type="inferred from homology"/>
<feature type="binding site" evidence="7">
    <location>
        <position position="78"/>
    </location>
    <ligand>
        <name>substrate</name>
    </ligand>
</feature>
<keyword evidence="5 7" id="KW-0067">ATP-binding</keyword>
<dbReference type="EC" id="2.7.1.71" evidence="7"/>
<dbReference type="GO" id="GO:0008652">
    <property type="term" value="P:amino acid biosynthetic process"/>
    <property type="evidence" value="ECO:0007669"/>
    <property type="project" value="UniProtKB-KW"/>
</dbReference>
<organism evidence="8 9">
    <name type="scientific">Sporocytophaga myxococcoides</name>
    <dbReference type="NCBI Taxonomy" id="153721"/>
    <lineage>
        <taxon>Bacteria</taxon>
        <taxon>Pseudomonadati</taxon>
        <taxon>Bacteroidota</taxon>
        <taxon>Cytophagia</taxon>
        <taxon>Cytophagales</taxon>
        <taxon>Cytophagaceae</taxon>
        <taxon>Sporocytophaga</taxon>
    </lineage>
</organism>
<dbReference type="GO" id="GO:0005524">
    <property type="term" value="F:ATP binding"/>
    <property type="evidence" value="ECO:0007669"/>
    <property type="project" value="UniProtKB-UniRule"/>
</dbReference>
<protein>
    <recommendedName>
        <fullName evidence="7">Shikimate kinase</fullName>
        <shortName evidence="7">SK</shortName>
        <ecNumber evidence="7">2.7.1.71</ecNumber>
    </recommendedName>
</protein>
<keyword evidence="3 7" id="KW-0547">Nucleotide-binding</keyword>
<dbReference type="RefSeq" id="WP_045460224.1">
    <property type="nucleotide sequence ID" value="NZ_BBLT01000002.1"/>
</dbReference>
<keyword evidence="4 7" id="KW-0418">Kinase</keyword>
<dbReference type="SUPFAM" id="SSF52540">
    <property type="entry name" value="P-loop containing nucleoside triphosphate hydrolases"/>
    <property type="match status" value="1"/>
</dbReference>
<keyword evidence="2 7" id="KW-0808">Transferase</keyword>
<keyword evidence="6 7" id="KW-0057">Aromatic amino acid biosynthesis</keyword>
<dbReference type="CDD" id="cd00464">
    <property type="entry name" value="SK"/>
    <property type="match status" value="1"/>
</dbReference>
<dbReference type="InterPro" id="IPR027417">
    <property type="entry name" value="P-loop_NTPase"/>
</dbReference>
<keyword evidence="7" id="KW-0460">Magnesium</keyword>
<accession>A0A098LB50</accession>
<keyword evidence="1 7" id="KW-0028">Amino-acid biosynthesis</keyword>
<comment type="function">
    <text evidence="7">Catalyzes the specific phosphorylation of the 3-hydroxyl group of shikimic acid using ATP as a cosubstrate.</text>
</comment>
<dbReference type="PRINTS" id="PR01100">
    <property type="entry name" value="SHIKIMTKNASE"/>
</dbReference>
<comment type="catalytic activity">
    <reaction evidence="7">
        <text>shikimate + ATP = 3-phosphoshikimate + ADP + H(+)</text>
        <dbReference type="Rhea" id="RHEA:13121"/>
        <dbReference type="ChEBI" id="CHEBI:15378"/>
        <dbReference type="ChEBI" id="CHEBI:30616"/>
        <dbReference type="ChEBI" id="CHEBI:36208"/>
        <dbReference type="ChEBI" id="CHEBI:145989"/>
        <dbReference type="ChEBI" id="CHEBI:456216"/>
        <dbReference type="EC" id="2.7.1.71"/>
    </reaction>
</comment>
<dbReference type="Gene3D" id="3.40.50.300">
    <property type="entry name" value="P-loop containing nucleotide triphosphate hydrolases"/>
    <property type="match status" value="1"/>
</dbReference>